<protein>
    <submittedName>
        <fullName evidence="1">Uncharacterized protein</fullName>
    </submittedName>
</protein>
<dbReference type="NCBIfam" id="NF038175">
    <property type="entry name" value="IniB_NTERM"/>
    <property type="match status" value="1"/>
</dbReference>
<sequence>MESNQTLHDFVLNLLTNSEARSAFELDPEGTLNAAGLGDITAADVQDVVPLVVDYAPVQGIANLAPVGDLGLGGLGSLDTATSAIGQLQTVTNQLALGAQSTTADVNFAGAAAITVDAGGFAVGTTSILPGISVAGGPSGVAADLSGVHDVANTLDSDVVGQVGTDAAGAVDTTLGTAHGLIGGGTPLDDDVLGGVTGQVGGASDLVGSVTSGLGVDLPDVDGTLHGTLDGSGSLTGGVTSTVDSTLDGVGVSGLLSGDADASLHGSASAAGLHGTADAGADGGLLGVTDILF</sequence>
<organism evidence="1 2">
    <name type="scientific">Phytohabitans rumicis</name>
    <dbReference type="NCBI Taxonomy" id="1076125"/>
    <lineage>
        <taxon>Bacteria</taxon>
        <taxon>Bacillati</taxon>
        <taxon>Actinomycetota</taxon>
        <taxon>Actinomycetes</taxon>
        <taxon>Micromonosporales</taxon>
        <taxon>Micromonosporaceae</taxon>
    </lineage>
</organism>
<dbReference type="InterPro" id="IPR049709">
    <property type="entry name" value="IniB-like_N"/>
</dbReference>
<keyword evidence="2" id="KW-1185">Reference proteome</keyword>
<comment type="caution">
    <text evidence="1">The sequence shown here is derived from an EMBL/GenBank/DDBJ whole genome shotgun (WGS) entry which is preliminary data.</text>
</comment>
<evidence type="ECO:0000313" key="2">
    <source>
        <dbReference type="Proteomes" id="UP000482960"/>
    </source>
</evidence>
<dbReference type="RefSeq" id="WP_173078549.1">
    <property type="nucleotide sequence ID" value="NZ_BAABJB010000004.1"/>
</dbReference>
<reference evidence="1 2" key="1">
    <citation type="submission" date="2020-03" db="EMBL/GenBank/DDBJ databases">
        <title>Whole genome shotgun sequence of Phytohabitans rumicis NBRC 108638.</title>
        <authorList>
            <person name="Komaki H."/>
            <person name="Tamura T."/>
        </authorList>
    </citation>
    <scope>NUCLEOTIDE SEQUENCE [LARGE SCALE GENOMIC DNA]</scope>
    <source>
        <strain evidence="1 2">NBRC 108638</strain>
    </source>
</reference>
<dbReference type="EMBL" id="BLPG01000001">
    <property type="protein sequence ID" value="GFJ91484.1"/>
    <property type="molecule type" value="Genomic_DNA"/>
</dbReference>
<proteinExistence type="predicted"/>
<reference evidence="1 2" key="2">
    <citation type="submission" date="2020-03" db="EMBL/GenBank/DDBJ databases">
        <authorList>
            <person name="Ichikawa N."/>
            <person name="Kimura A."/>
            <person name="Kitahashi Y."/>
            <person name="Uohara A."/>
        </authorList>
    </citation>
    <scope>NUCLEOTIDE SEQUENCE [LARGE SCALE GENOMIC DNA]</scope>
    <source>
        <strain evidence="1 2">NBRC 108638</strain>
    </source>
</reference>
<accession>A0A6V8L5J0</accession>
<evidence type="ECO:0000313" key="1">
    <source>
        <dbReference type="EMBL" id="GFJ91484.1"/>
    </source>
</evidence>
<gene>
    <name evidence="1" type="ORF">Prum_051260</name>
</gene>
<name>A0A6V8L5J0_9ACTN</name>
<dbReference type="Proteomes" id="UP000482960">
    <property type="component" value="Unassembled WGS sequence"/>
</dbReference>
<dbReference type="AlphaFoldDB" id="A0A6V8L5J0"/>